<comment type="caution">
    <text evidence="4">The sequence shown here is derived from an EMBL/GenBank/DDBJ whole genome shotgun (WGS) entry which is preliminary data.</text>
</comment>
<evidence type="ECO:0000259" key="2">
    <source>
        <dbReference type="Pfam" id="PF11738"/>
    </source>
</evidence>
<dbReference type="Gene3D" id="3.30.565.40">
    <property type="entry name" value="Fervidobacterium nodosum Rt17-B1 like"/>
    <property type="match status" value="1"/>
</dbReference>
<keyword evidence="5" id="KW-1185">Reference proteome</keyword>
<protein>
    <submittedName>
        <fullName evidence="4">DUF3298 and DUF4163 domain-containing protein</fullName>
    </submittedName>
</protein>
<dbReference type="InterPro" id="IPR037126">
    <property type="entry name" value="PdaC/RsiV-like_sf"/>
</dbReference>
<dbReference type="RefSeq" id="WP_202768848.1">
    <property type="nucleotide sequence ID" value="NZ_JAESWA010000024.1"/>
</dbReference>
<feature type="signal peptide" evidence="1">
    <location>
        <begin position="1"/>
        <end position="22"/>
    </location>
</feature>
<accession>A0A937FG95</accession>
<evidence type="ECO:0000313" key="5">
    <source>
        <dbReference type="Proteomes" id="UP000623681"/>
    </source>
</evidence>
<dbReference type="AlphaFoldDB" id="A0A937FG95"/>
<dbReference type="PROSITE" id="PS51257">
    <property type="entry name" value="PROKAR_LIPOPROTEIN"/>
    <property type="match status" value="1"/>
</dbReference>
<dbReference type="Pfam" id="PF13739">
    <property type="entry name" value="PdaC"/>
    <property type="match status" value="1"/>
</dbReference>
<feature type="chain" id="PRO_5037970271" evidence="1">
    <location>
        <begin position="23"/>
        <end position="240"/>
    </location>
</feature>
<evidence type="ECO:0000259" key="3">
    <source>
        <dbReference type="Pfam" id="PF13739"/>
    </source>
</evidence>
<proteinExistence type="predicted"/>
<organism evidence="4 5">
    <name type="scientific">Clostridium paridis</name>
    <dbReference type="NCBI Taxonomy" id="2803863"/>
    <lineage>
        <taxon>Bacteria</taxon>
        <taxon>Bacillati</taxon>
        <taxon>Bacillota</taxon>
        <taxon>Clostridia</taxon>
        <taxon>Eubacteriales</taxon>
        <taxon>Clostridiaceae</taxon>
        <taxon>Clostridium</taxon>
    </lineage>
</organism>
<evidence type="ECO:0000313" key="4">
    <source>
        <dbReference type="EMBL" id="MBL4933410.1"/>
    </source>
</evidence>
<evidence type="ECO:0000256" key="1">
    <source>
        <dbReference type="SAM" id="SignalP"/>
    </source>
</evidence>
<name>A0A937FG95_9CLOT</name>
<feature type="domain" description="DUF3298" evidence="2">
    <location>
        <begin position="158"/>
        <end position="233"/>
    </location>
</feature>
<reference evidence="4" key="1">
    <citation type="submission" date="2021-01" db="EMBL/GenBank/DDBJ databases">
        <title>Genome public.</title>
        <authorList>
            <person name="Liu C."/>
            <person name="Sun Q."/>
        </authorList>
    </citation>
    <scope>NUCLEOTIDE SEQUENCE</scope>
    <source>
        <strain evidence="4">YIM B02565</strain>
    </source>
</reference>
<dbReference type="Pfam" id="PF11738">
    <property type="entry name" value="DUF3298"/>
    <property type="match status" value="1"/>
</dbReference>
<dbReference type="InterPro" id="IPR025303">
    <property type="entry name" value="PdaC"/>
</dbReference>
<dbReference type="Gene3D" id="3.90.640.20">
    <property type="entry name" value="Heat-shock cognate protein, ATPase"/>
    <property type="match status" value="1"/>
</dbReference>
<feature type="domain" description="Deacetylase PdaC" evidence="3">
    <location>
        <begin position="46"/>
        <end position="140"/>
    </location>
</feature>
<gene>
    <name evidence="4" type="ORF">JK634_16565</name>
</gene>
<dbReference type="EMBL" id="JAESWA010000024">
    <property type="protein sequence ID" value="MBL4933410.1"/>
    <property type="molecule type" value="Genomic_DNA"/>
</dbReference>
<dbReference type="Proteomes" id="UP000623681">
    <property type="component" value="Unassembled WGS sequence"/>
</dbReference>
<dbReference type="InterPro" id="IPR021729">
    <property type="entry name" value="DUF3298"/>
</dbReference>
<keyword evidence="1" id="KW-0732">Signal</keyword>
<sequence length="240" mass="27939">MKKIGVISIICLFMLSCIKVSAVEKAVDNSPGCQVVKFREELKKIDEEMIKGELKYPYLVDEKNEFISSINSDLSNDIEVWISDLKDLSVKYKEDMKKNNLSEIRPFEVASNYKITLNRCPYLSYYIDFYQYTGGAHGITTRKTYNFNIKDKKSIKLKDLFIEGYDYKKVINNEITKQIQKDKDNFFEEGKAFKGISDDQRFTIGQKGIEVYFQLYDIAPYVYGIPAFNIPYELLKDGLK</sequence>